<dbReference type="Proteomes" id="UP000288805">
    <property type="component" value="Unassembled WGS sequence"/>
</dbReference>
<reference evidence="2 3" key="1">
    <citation type="journal article" date="2018" name="PLoS Genet.">
        <title>Population sequencing reveals clonal diversity and ancestral inbreeding in the grapevine cultivar Chardonnay.</title>
        <authorList>
            <person name="Roach M.J."/>
            <person name="Johnson D.L."/>
            <person name="Bohlmann J."/>
            <person name="van Vuuren H.J."/>
            <person name="Jones S.J."/>
            <person name="Pretorius I.S."/>
            <person name="Schmidt S.A."/>
            <person name="Borneman A.R."/>
        </authorList>
    </citation>
    <scope>NUCLEOTIDE SEQUENCE [LARGE SCALE GENOMIC DNA]</scope>
    <source>
        <strain evidence="3">cv. Chardonnay</strain>
        <tissue evidence="2">Leaf</tissue>
    </source>
</reference>
<feature type="compositionally biased region" description="Basic and acidic residues" evidence="1">
    <location>
        <begin position="57"/>
        <end position="73"/>
    </location>
</feature>
<comment type="caution">
    <text evidence="2">The sequence shown here is derived from an EMBL/GenBank/DDBJ whole genome shotgun (WGS) entry which is preliminary data.</text>
</comment>
<evidence type="ECO:0000313" key="3">
    <source>
        <dbReference type="Proteomes" id="UP000288805"/>
    </source>
</evidence>
<feature type="region of interest" description="Disordered" evidence="1">
    <location>
        <begin position="56"/>
        <end position="178"/>
    </location>
</feature>
<organism evidence="2 3">
    <name type="scientific">Vitis vinifera</name>
    <name type="common">Grape</name>
    <dbReference type="NCBI Taxonomy" id="29760"/>
    <lineage>
        <taxon>Eukaryota</taxon>
        <taxon>Viridiplantae</taxon>
        <taxon>Streptophyta</taxon>
        <taxon>Embryophyta</taxon>
        <taxon>Tracheophyta</taxon>
        <taxon>Spermatophyta</taxon>
        <taxon>Magnoliopsida</taxon>
        <taxon>eudicotyledons</taxon>
        <taxon>Gunneridae</taxon>
        <taxon>Pentapetalae</taxon>
        <taxon>rosids</taxon>
        <taxon>Vitales</taxon>
        <taxon>Vitaceae</taxon>
        <taxon>Viteae</taxon>
        <taxon>Vitis</taxon>
    </lineage>
</organism>
<evidence type="ECO:0000313" key="2">
    <source>
        <dbReference type="EMBL" id="RVW53138.1"/>
    </source>
</evidence>
<dbReference type="EMBL" id="QGNW01001158">
    <property type="protein sequence ID" value="RVW53138.1"/>
    <property type="molecule type" value="Genomic_DNA"/>
</dbReference>
<name>A0A438EZF7_VITVI</name>
<gene>
    <name evidence="2" type="ORF">CK203_080646</name>
</gene>
<feature type="region of interest" description="Disordered" evidence="1">
    <location>
        <begin position="1"/>
        <end position="24"/>
    </location>
</feature>
<accession>A0A438EZF7</accession>
<dbReference type="AlphaFoldDB" id="A0A438EZF7"/>
<feature type="compositionally biased region" description="Polar residues" evidence="1">
    <location>
        <begin position="156"/>
        <end position="178"/>
    </location>
</feature>
<sequence>MTAEVKEPPHLQFDKASDTIKAPDDSIKKRLQRCPHPQEAVHQLWVMKVILTGARTWNDDSKKESGPHRDQRPRGQGTNSRHNQETAYPGIVEPSLDMRGVRPNEGPLPTYHPSQDESSDSTRVSSNRQRDKRPQLSDAMRARLGPQAPGKDRPHTATTQEKYLSPSAVSITRGNPSH</sequence>
<evidence type="ECO:0000256" key="1">
    <source>
        <dbReference type="SAM" id="MobiDB-lite"/>
    </source>
</evidence>
<proteinExistence type="predicted"/>
<protein>
    <submittedName>
        <fullName evidence="2">Uncharacterized protein</fullName>
    </submittedName>
</protein>